<dbReference type="Proteomes" id="UP001319080">
    <property type="component" value="Unassembled WGS sequence"/>
</dbReference>
<comment type="caution">
    <text evidence="6">The sequence shown here is derived from an EMBL/GenBank/DDBJ whole genome shotgun (WGS) entry which is preliminary data.</text>
</comment>
<name>A0AAP2GW50_9BACT</name>
<dbReference type="Gene3D" id="2.60.40.10">
    <property type="entry name" value="Immunoglobulins"/>
    <property type="match status" value="2"/>
</dbReference>
<dbReference type="SUPFAM" id="SSF50952">
    <property type="entry name" value="Soluble quinoprotein glucose dehydrogenase"/>
    <property type="match status" value="1"/>
</dbReference>
<evidence type="ECO:0000256" key="1">
    <source>
        <dbReference type="ARBA" id="ARBA00022729"/>
    </source>
</evidence>
<gene>
    <name evidence="6" type="ORF">KK062_25680</name>
</gene>
<dbReference type="InterPro" id="IPR003598">
    <property type="entry name" value="Ig_sub2"/>
</dbReference>
<keyword evidence="7" id="KW-1185">Reference proteome</keyword>
<protein>
    <submittedName>
        <fullName evidence="6">Carbohydrate-binding protein</fullName>
    </submittedName>
</protein>
<evidence type="ECO:0000313" key="7">
    <source>
        <dbReference type="Proteomes" id="UP001319080"/>
    </source>
</evidence>
<proteinExistence type="predicted"/>
<reference evidence="6 7" key="1">
    <citation type="submission" date="2021-05" db="EMBL/GenBank/DDBJ databases">
        <title>A Polyphasic approach of four new species of the genus Ohtaekwangia: Ohtaekwangia histidinii sp. nov., Ohtaekwangia cretensis sp. nov., Ohtaekwangia indiensis sp. nov., Ohtaekwangia reichenbachii sp. nov. from diverse environment.</title>
        <authorList>
            <person name="Octaviana S."/>
        </authorList>
    </citation>
    <scope>NUCLEOTIDE SEQUENCE [LARGE SCALE GENOMIC DNA]</scope>
    <source>
        <strain evidence="6 7">PWU5</strain>
    </source>
</reference>
<sequence length="1290" mass="138295">MEIFYQHVRRAAAVCFRRRFLWLAACCLLLASTRLHAQYVVEDLTPSTVIREGLSLAQASDGRIFIAERAGVVKVYQNGTVSTVFTVTTTTDSEQGLLGLTLHPNFASNGYIYIFYTRADKFNHIIERVQINSNNQEVGRQQILTLDPIQGGFHNGGDLQFFNGFLFITTGDSQNNANSQDLTNYRGKILRVTDAGQPAPGNPFFGSGTVQRQSIWAYGFRNPFRLVPNARANKLFVLDVGTSWEEINDITNPAPLYNYGWGHPQGGDGVQTETNLFVNPIFTYATGSIGNALTNGLLYNPTVSRYPGELTNKFIIKDYVRNEMRVFDPTQSNPASTIFYTSPHRSALGMMLGNDGYIYYCDYGTNGNLIRLKYGEGQAPQVINHPVSQTIVEGSPVTFGVDVSGQEPFTYQWQYNQVNIPGANGRTYTIPAVTMQQAGNYRCVILNSIGTITSNNGVLTVREFNNRPTVQIAAPIASLTWDADDNISFAATATDVEDGVLPASAFSWSIDLFHEDVPGAGHSHPGASPQGVRSGNFIAGNQGEKTPNVWYRFLVTVTDSDGLTDTAYVDVHPNLITVTATTVPAGLSIELNQKPGTAPRVQRVVVNADLQVLNAPTQQFIGNTRYDFDHWNHGGAANQLFRAPGQDVTYTAHYTATDVSQRPYLGVVGQIPGRIEAEHYDEGTGAYFDINMGGDGGFRAGDGVGTEGSSEGGNNIGWVVAGEWLEYTTNVNQAGNYTIGFRIASPNDARKLHLEVDGVNVTGTMNIPNTGGFQTWQTASVSNIPLTAGAHIIRVHFEANDINFNYLDFTYDGDANTAPIADFEASTQTVCLGGSVTYTSVSLGQITGYAWNFGVGATPATATGVGPHTVTYATTSAAGPRTIQLVVTNAAGNNTKTATIQATSCTSVQTPFGGSPAIIPGRVEAEAYDQDGEGIAYHDLSTGNAGGAFRSDGVDIQGAAGSNFNIGWVEAGEWLEYTVNVTVHAEYTIAFRVATPYDNKVLHLEQNGVNITGPITVPNTGGFQNWQTVSVTDLHLHENISELRVVFEGADINFDYIDFTPVTGSHDPEPEPEPEVPGTPISLTLQAEDATVSGAVVTANQAGYTGAGFVDYVNASGDYIEWNVTAPAAAAVTLSFDYALLGGNRPLDVVVNNTSLGASNFPATGAWSTWSSVNVPATLQAGNNTIRLVARGSSGPNVDRLRVNSVSTGNSDAHVTSLVVLGNESTVRAFPNPSTGRYTLSATVAWTVVNAVGNVIVSGHGQEVDLTQRPAGVYTIIVGGGKQKIKVVKH</sequence>
<evidence type="ECO:0000259" key="3">
    <source>
        <dbReference type="PROSITE" id="PS50093"/>
    </source>
</evidence>
<feature type="domain" description="PKD" evidence="3">
    <location>
        <begin position="819"/>
        <end position="900"/>
    </location>
</feature>
<dbReference type="PROSITE" id="PS50093">
    <property type="entry name" value="PKD"/>
    <property type="match status" value="1"/>
</dbReference>
<feature type="domain" description="CBM6" evidence="5">
    <location>
        <begin position="921"/>
        <end position="1060"/>
    </location>
</feature>
<dbReference type="PROSITE" id="PS50835">
    <property type="entry name" value="IG_LIKE"/>
    <property type="match status" value="1"/>
</dbReference>
<dbReference type="InterPro" id="IPR012938">
    <property type="entry name" value="Glc/Sorbosone_DH"/>
</dbReference>
<dbReference type="InterPro" id="IPR007110">
    <property type="entry name" value="Ig-like_dom"/>
</dbReference>
<feature type="domain" description="CBM6" evidence="5">
    <location>
        <begin position="1083"/>
        <end position="1204"/>
    </location>
</feature>
<dbReference type="InterPro" id="IPR011041">
    <property type="entry name" value="Quinoprot_gluc/sorb_DH_b-prop"/>
</dbReference>
<evidence type="ECO:0000313" key="6">
    <source>
        <dbReference type="EMBL" id="MBT1711660.1"/>
    </source>
</evidence>
<dbReference type="InterPro" id="IPR000601">
    <property type="entry name" value="PKD_dom"/>
</dbReference>
<feature type="domain" description="Ig-like" evidence="4">
    <location>
        <begin position="380"/>
        <end position="460"/>
    </location>
</feature>
<dbReference type="Gene3D" id="2.60.120.260">
    <property type="entry name" value="Galactose-binding domain-like"/>
    <property type="match status" value="3"/>
</dbReference>
<evidence type="ECO:0000256" key="2">
    <source>
        <dbReference type="SAM" id="SignalP"/>
    </source>
</evidence>
<dbReference type="Pfam" id="PF13927">
    <property type="entry name" value="Ig_3"/>
    <property type="match status" value="1"/>
</dbReference>
<dbReference type="GO" id="GO:0030246">
    <property type="term" value="F:carbohydrate binding"/>
    <property type="evidence" value="ECO:0007669"/>
    <property type="project" value="InterPro"/>
</dbReference>
<keyword evidence="1 2" id="KW-0732">Signal</keyword>
<dbReference type="InterPro" id="IPR006584">
    <property type="entry name" value="Cellulose-bd_IV"/>
</dbReference>
<dbReference type="RefSeq" id="WP_254087230.1">
    <property type="nucleotide sequence ID" value="NZ_JAHESE010000038.1"/>
</dbReference>
<dbReference type="SUPFAM" id="SSF48726">
    <property type="entry name" value="Immunoglobulin"/>
    <property type="match status" value="1"/>
</dbReference>
<dbReference type="Pfam" id="PF03422">
    <property type="entry name" value="CBM_6"/>
    <property type="match status" value="3"/>
</dbReference>
<dbReference type="InterPro" id="IPR036179">
    <property type="entry name" value="Ig-like_dom_sf"/>
</dbReference>
<dbReference type="InterPro" id="IPR011042">
    <property type="entry name" value="6-blade_b-propeller_TolB-like"/>
</dbReference>
<organism evidence="6 7">
    <name type="scientific">Dawidia cretensis</name>
    <dbReference type="NCBI Taxonomy" id="2782350"/>
    <lineage>
        <taxon>Bacteria</taxon>
        <taxon>Pseudomonadati</taxon>
        <taxon>Bacteroidota</taxon>
        <taxon>Cytophagia</taxon>
        <taxon>Cytophagales</taxon>
        <taxon>Chryseotaleaceae</taxon>
        <taxon>Dawidia</taxon>
    </lineage>
</organism>
<dbReference type="Pfam" id="PF07995">
    <property type="entry name" value="GSDH"/>
    <property type="match status" value="1"/>
</dbReference>
<dbReference type="CDD" id="cd04082">
    <property type="entry name" value="CBM35_pectate_lyase-like"/>
    <property type="match status" value="1"/>
</dbReference>
<dbReference type="PANTHER" id="PTHR19328">
    <property type="entry name" value="HEDGEHOG-INTERACTING PROTEIN"/>
    <property type="match status" value="1"/>
</dbReference>
<evidence type="ECO:0000259" key="5">
    <source>
        <dbReference type="PROSITE" id="PS51175"/>
    </source>
</evidence>
<dbReference type="PROSITE" id="PS51175">
    <property type="entry name" value="CBM6"/>
    <property type="match status" value="3"/>
</dbReference>
<dbReference type="SUPFAM" id="SSF49785">
    <property type="entry name" value="Galactose-binding domain-like"/>
    <property type="match status" value="3"/>
</dbReference>
<dbReference type="CDD" id="cd04080">
    <property type="entry name" value="CBM6_cellulase-like"/>
    <property type="match status" value="2"/>
</dbReference>
<accession>A0AAP2GW50</accession>
<feature type="signal peptide" evidence="2">
    <location>
        <begin position="1"/>
        <end position="37"/>
    </location>
</feature>
<dbReference type="InterPro" id="IPR005084">
    <property type="entry name" value="CBM6"/>
</dbReference>
<dbReference type="SMART" id="SM00408">
    <property type="entry name" value="IGc2"/>
    <property type="match status" value="1"/>
</dbReference>
<dbReference type="InterPro" id="IPR035986">
    <property type="entry name" value="PKD_dom_sf"/>
</dbReference>
<evidence type="ECO:0000259" key="4">
    <source>
        <dbReference type="PROSITE" id="PS50835"/>
    </source>
</evidence>
<feature type="chain" id="PRO_5043035366" evidence="2">
    <location>
        <begin position="38"/>
        <end position="1290"/>
    </location>
</feature>
<dbReference type="EMBL" id="JAHESE010000038">
    <property type="protein sequence ID" value="MBT1711660.1"/>
    <property type="molecule type" value="Genomic_DNA"/>
</dbReference>
<dbReference type="SUPFAM" id="SSF49299">
    <property type="entry name" value="PKD domain"/>
    <property type="match status" value="1"/>
</dbReference>
<dbReference type="InterPro" id="IPR003599">
    <property type="entry name" value="Ig_sub"/>
</dbReference>
<dbReference type="InterPro" id="IPR008979">
    <property type="entry name" value="Galactose-bd-like_sf"/>
</dbReference>
<dbReference type="CDD" id="cd00146">
    <property type="entry name" value="PKD"/>
    <property type="match status" value="1"/>
</dbReference>
<dbReference type="PANTHER" id="PTHR19328:SF13">
    <property type="entry name" value="HIPL1 PROTEIN"/>
    <property type="match status" value="1"/>
</dbReference>
<dbReference type="Gene3D" id="2.120.10.30">
    <property type="entry name" value="TolB, C-terminal domain"/>
    <property type="match status" value="1"/>
</dbReference>
<dbReference type="InterPro" id="IPR013783">
    <property type="entry name" value="Ig-like_fold"/>
</dbReference>
<dbReference type="SMART" id="SM00409">
    <property type="entry name" value="IG"/>
    <property type="match status" value="1"/>
</dbReference>
<dbReference type="SMART" id="SM00606">
    <property type="entry name" value="CBD_IV"/>
    <property type="match status" value="2"/>
</dbReference>
<feature type="domain" description="CBM6" evidence="5">
    <location>
        <begin position="673"/>
        <end position="810"/>
    </location>
</feature>